<dbReference type="PANTHER" id="PTHR23035">
    <property type="entry name" value="CILIA- AND FLAGELLA-ASSOCIATED PROTEIN 97-RELATED"/>
    <property type="match status" value="1"/>
</dbReference>
<keyword evidence="5" id="KW-1185">Reference proteome</keyword>
<dbReference type="InterPro" id="IPR029488">
    <property type="entry name" value="Hmw/CFAP97"/>
</dbReference>
<dbReference type="ZFIN" id="ZDB-GENE-030131-9405">
    <property type="gene designation" value="cfap97"/>
</dbReference>
<reference evidence="6" key="1">
    <citation type="journal article" date="2002" name="Proc. Natl. Acad. Sci. U.S.A.">
        <title>Generation and initial analysis of more than 15,000 full-length human and mouse cDNA sequences.</title>
        <authorList>
            <consortium name="Mammalian Gene Collection Program Team"/>
            <person name="Strausberg R.L."/>
            <person name="Feingold E.A."/>
            <person name="Grouse L.H."/>
            <person name="Derge J.G."/>
            <person name="Klausner R.D."/>
            <person name="Collins F.S."/>
            <person name="Wagner L."/>
            <person name="Shenmen C.M."/>
            <person name="Schuler G.D."/>
            <person name="Altschul S.F."/>
            <person name="Zeeberg B."/>
            <person name="Buetow K.H."/>
            <person name="Schaefer C.F."/>
            <person name="Bhat N.K."/>
            <person name="Hopkins R.F."/>
            <person name="Jordan H."/>
            <person name="Moore T."/>
            <person name="Max S.I."/>
            <person name="Wang J."/>
            <person name="Hsieh F."/>
            <person name="Diatchenko L."/>
            <person name="Marusina K."/>
            <person name="Farmer A.A."/>
            <person name="Rubin G.M."/>
            <person name="Hong L."/>
            <person name="Stapleton M."/>
            <person name="Soares M.B."/>
            <person name="Bonaldo M.F."/>
            <person name="Casavant T.L."/>
            <person name="Scheetz T.E."/>
            <person name="Brownstein M.J."/>
            <person name="Usdin T.B."/>
            <person name="Toshiyuki S."/>
            <person name="Carninci P."/>
            <person name="Prange C."/>
            <person name="Raha S.S."/>
            <person name="Loquellano N.A."/>
            <person name="Peters G.J."/>
            <person name="Abramson R.D."/>
            <person name="Mullahy S.J."/>
            <person name="Bosak S.A."/>
            <person name="McEwan P.J."/>
            <person name="McKernan K.J."/>
            <person name="Malek J.A."/>
            <person name="Gunaratne P.H."/>
            <person name="Richards S."/>
            <person name="Worley K.C."/>
            <person name="Hale S."/>
            <person name="Garcia A.M."/>
            <person name="Gay L.J."/>
            <person name="Hulyk S.W."/>
            <person name="Villalon D.K."/>
            <person name="Muzny D.M."/>
            <person name="Sodergren E.J."/>
            <person name="Lu X."/>
            <person name="Gibbs R.A."/>
            <person name="Fahey J."/>
            <person name="Helton E."/>
            <person name="Ketteman M."/>
            <person name="Madan A."/>
            <person name="Rodrigues S."/>
            <person name="Sanchez A."/>
            <person name="Whiting M."/>
            <person name="Madan A."/>
            <person name="Young A.C."/>
            <person name="Shevchenko Y."/>
            <person name="Bouffard G.G."/>
            <person name="Blakesley R.W."/>
            <person name="Touchman J.W."/>
            <person name="Green E.D."/>
            <person name="Dickson M.C."/>
            <person name="Rodriguez A.C."/>
            <person name="Grimwood J."/>
            <person name="Schmutz J."/>
            <person name="Myers R.M."/>
            <person name="Butterfield Y.S."/>
            <person name="Krzywinski M.I."/>
            <person name="Skalska U."/>
            <person name="Smailus D.E."/>
            <person name="Schnerch A."/>
            <person name="Schein J.E."/>
            <person name="Jones S.J."/>
            <person name="Marra M.A."/>
        </authorList>
    </citation>
    <scope>NUCLEOTIDE SEQUENCE</scope>
</reference>
<feature type="compositionally biased region" description="Basic and acidic residues" evidence="3">
    <location>
        <begin position="208"/>
        <end position="217"/>
    </location>
</feature>
<feature type="compositionally biased region" description="Basic residues" evidence="3">
    <location>
        <begin position="439"/>
        <end position="449"/>
    </location>
</feature>
<feature type="compositionally biased region" description="Polar residues" evidence="3">
    <location>
        <begin position="406"/>
        <end position="426"/>
    </location>
</feature>
<feature type="region of interest" description="Disordered" evidence="3">
    <location>
        <begin position="403"/>
        <end position="449"/>
    </location>
</feature>
<feature type="compositionally biased region" description="Basic and acidic residues" evidence="3">
    <location>
        <begin position="37"/>
        <end position="51"/>
    </location>
</feature>
<reference evidence="6" key="3">
    <citation type="journal article" date="2011" name="Brief. Bioinform.">
        <title>Phylogenetic-based propagation of functional annotations within the Gene Ontology consortium.</title>
        <authorList>
            <person name="Gaudet P."/>
            <person name="Livstone M.S."/>
            <person name="Lewis S.E."/>
            <person name="Thomas P.D."/>
        </authorList>
    </citation>
    <scope>NUCLEOTIDE SEQUENCE</scope>
</reference>
<comment type="similarity">
    <text evidence="1">Belongs to the CFAP97 family.</text>
</comment>
<dbReference type="GeneID" id="337459"/>
<reference evidence="4" key="2">
    <citation type="submission" date="2004-03" db="EMBL/GenBank/DDBJ databases">
        <authorList>
            <consortium name="NIH - Zebrafish Gene Collection (ZGC) project"/>
        </authorList>
    </citation>
    <scope>NUCLEOTIDE SEQUENCE [LARGE SCALE MRNA]</scope>
    <source>
        <tissue evidence="4">Kidney</tissue>
    </source>
</reference>
<evidence type="ECO:0000256" key="2">
    <source>
        <dbReference type="ARBA" id="ARBA00021424"/>
    </source>
</evidence>
<dbReference type="KEGG" id="dre:337459"/>
<dbReference type="CTD" id="57587"/>
<dbReference type="RefSeq" id="NP_997943.1">
    <property type="nucleotide sequence ID" value="NM_212778.1"/>
</dbReference>
<dbReference type="AlphaFoldDB" id="Q6NW81"/>
<evidence type="ECO:0000256" key="3">
    <source>
        <dbReference type="SAM" id="MobiDB-lite"/>
    </source>
</evidence>
<feature type="region of interest" description="Disordered" evidence="3">
    <location>
        <begin position="1"/>
        <end position="277"/>
    </location>
</feature>
<reference evidence="5" key="4">
    <citation type="journal article" date="2013" name="Nature">
        <title>The zebrafish reference genome sequence and its relationship to the human genome.</title>
        <authorList>
            <consortium name="Genome Reference Consortium Zebrafish"/>
            <person name="Howe K."/>
            <person name="Clark M.D."/>
            <person name="Torroja C.F."/>
            <person name="Torrance J."/>
            <person name="Berthelot C."/>
            <person name="Muffato M."/>
            <person name="Collins J.E."/>
            <person name="Humphray S."/>
            <person name="McLaren K."/>
            <person name="Matthews L."/>
            <person name="McLaren S."/>
            <person name="Sealy I."/>
            <person name="Caccamo M."/>
            <person name="Churcher C."/>
            <person name="Scott C."/>
            <person name="Barrett J.C."/>
            <person name="Koch R."/>
            <person name="Rauch G.J."/>
            <person name="White S."/>
            <person name="Chow W."/>
            <person name="Kilian B."/>
            <person name="Quintais L.T."/>
            <person name="Guerra-Assuncao J.A."/>
            <person name="Zhou Y."/>
            <person name="Gu Y."/>
            <person name="Yen J."/>
            <person name="Vogel J.H."/>
            <person name="Eyre T."/>
            <person name="Redmond S."/>
            <person name="Banerjee R."/>
            <person name="Chi J."/>
            <person name="Fu B."/>
            <person name="Langley E."/>
            <person name="Maguire S.F."/>
            <person name="Laird G.K."/>
            <person name="Lloyd D."/>
            <person name="Kenyon E."/>
            <person name="Donaldson S."/>
            <person name="Sehra H."/>
            <person name="Almeida-King J."/>
            <person name="Loveland J."/>
            <person name="Trevanion S."/>
            <person name="Jones M."/>
            <person name="Quail M."/>
            <person name="Willey D."/>
            <person name="Hunt A."/>
            <person name="Burton J."/>
            <person name="Sims S."/>
            <person name="McLay K."/>
            <person name="Plumb B."/>
            <person name="Davis J."/>
            <person name="Clee C."/>
            <person name="Oliver K."/>
            <person name="Clark R."/>
            <person name="Riddle C."/>
            <person name="Elliot D."/>
            <person name="Eliott D."/>
            <person name="Threadgold G."/>
            <person name="Harden G."/>
            <person name="Ware D."/>
            <person name="Begum S."/>
            <person name="Mortimore B."/>
            <person name="Mortimer B."/>
            <person name="Kerry G."/>
            <person name="Heath P."/>
            <person name="Phillimore B."/>
            <person name="Tracey A."/>
            <person name="Corby N."/>
            <person name="Dunn M."/>
            <person name="Johnson C."/>
            <person name="Wood J."/>
            <person name="Clark S."/>
            <person name="Pelan S."/>
            <person name="Griffiths G."/>
            <person name="Smith M."/>
            <person name="Glithero R."/>
            <person name="Howden P."/>
            <person name="Barker N."/>
            <person name="Lloyd C."/>
            <person name="Stevens C."/>
            <person name="Harley J."/>
            <person name="Holt K."/>
            <person name="Panagiotidis G."/>
            <person name="Lovell J."/>
            <person name="Beasley H."/>
            <person name="Henderson C."/>
            <person name="Gordon D."/>
            <person name="Auger K."/>
            <person name="Wright D."/>
            <person name="Collins J."/>
            <person name="Raisen C."/>
            <person name="Dyer L."/>
            <person name="Leung K."/>
            <person name="Robertson L."/>
            <person name="Ambridge K."/>
            <person name="Leongamornlert D."/>
            <person name="McGuire S."/>
            <person name="Gilderthorp R."/>
            <person name="Griffiths C."/>
            <person name="Manthravadi D."/>
            <person name="Nichol S."/>
            <person name="Barker G."/>
            <person name="Whitehead S."/>
            <person name="Kay M."/>
            <person name="Brown J."/>
            <person name="Murnane C."/>
            <person name="Gray E."/>
            <person name="Humphries M."/>
            <person name="Sycamore N."/>
            <person name="Barker D."/>
            <person name="Saunders D."/>
            <person name="Wallis J."/>
            <person name="Babbage A."/>
            <person name="Hammond S."/>
            <person name="Mashreghi-Mohammadi M."/>
            <person name="Barr L."/>
            <person name="Martin S."/>
            <person name="Wray P."/>
            <person name="Ellington A."/>
            <person name="Matthews N."/>
            <person name="Ellwood M."/>
            <person name="Woodmansey R."/>
            <person name="Clark G."/>
            <person name="Cooper J."/>
            <person name="Cooper J."/>
            <person name="Tromans A."/>
            <person name="Grafham D."/>
            <person name="Skuce C."/>
            <person name="Pandian R."/>
            <person name="Andrews R."/>
            <person name="Harrison E."/>
            <person name="Kimberley A."/>
            <person name="Garnett J."/>
            <person name="Fosker N."/>
            <person name="Hall R."/>
            <person name="Garner P."/>
            <person name="Kelly D."/>
            <person name="Bird C."/>
            <person name="Palmer S."/>
            <person name="Gehring I."/>
            <person name="Berger A."/>
            <person name="Dooley C.M."/>
            <person name="Ersan-Urun Z."/>
            <person name="Eser C."/>
            <person name="Geiger H."/>
            <person name="Geisler M."/>
            <person name="Karotki L."/>
            <person name="Kirn A."/>
            <person name="Konantz J."/>
            <person name="Konantz M."/>
            <person name="Oberlander M."/>
            <person name="Rudolph-Geiger S."/>
            <person name="Teucke M."/>
            <person name="Lanz C."/>
            <person name="Raddatz G."/>
            <person name="Osoegawa K."/>
            <person name="Zhu B."/>
            <person name="Rapp A."/>
            <person name="Widaa S."/>
            <person name="Langford C."/>
            <person name="Yang F."/>
            <person name="Schuster S.C."/>
            <person name="Carter N.P."/>
            <person name="Harrow J."/>
            <person name="Ning Z."/>
            <person name="Herrero J."/>
            <person name="Searle S.M."/>
            <person name="Enright A."/>
            <person name="Geisler R."/>
            <person name="Plasterk R.H."/>
            <person name="Lee C."/>
            <person name="Westerfield M."/>
            <person name="de Jong P.J."/>
            <person name="Zon L.I."/>
            <person name="Postlethwait J.H."/>
            <person name="Nusslein-Volhard C."/>
            <person name="Hubbard T.J."/>
            <person name="Roest Crollius H."/>
            <person name="Rogers J."/>
            <person name="Stemple D.L."/>
        </authorList>
    </citation>
    <scope>NUCLEOTIDE SEQUENCE [LARGE SCALE GENOMIC DNA]</scope>
</reference>
<feature type="compositionally biased region" description="Basic and acidic residues" evidence="3">
    <location>
        <begin position="181"/>
        <end position="191"/>
    </location>
</feature>
<organism evidence="4">
    <name type="scientific">Danio rerio</name>
    <name type="common">Zebrafish</name>
    <name type="synonym">Brachydanio rerio</name>
    <dbReference type="NCBI Taxonomy" id="7955"/>
    <lineage>
        <taxon>Eukaryota</taxon>
        <taxon>Metazoa</taxon>
        <taxon>Chordata</taxon>
        <taxon>Craniata</taxon>
        <taxon>Vertebrata</taxon>
        <taxon>Euteleostomi</taxon>
        <taxon>Actinopterygii</taxon>
        <taxon>Neopterygii</taxon>
        <taxon>Teleostei</taxon>
        <taxon>Ostariophysi</taxon>
        <taxon>Cypriniformes</taxon>
        <taxon>Danionidae</taxon>
        <taxon>Danioninae</taxon>
        <taxon>Danio</taxon>
    </lineage>
</organism>
<dbReference type="AGR" id="ZFIN:ZDB-GENE-030131-9405"/>
<protein>
    <recommendedName>
        <fullName evidence="2">Cilia- and flagella-associated protein 97</fullName>
    </recommendedName>
</protein>
<feature type="compositionally biased region" description="Basic and acidic residues" evidence="3">
    <location>
        <begin position="1"/>
        <end position="29"/>
    </location>
</feature>
<proteinExistence type="evidence at transcript level"/>
<keyword evidence="6" id="KW-0966">Cell projection</keyword>
<accession>Q6NW81</accession>
<dbReference type="OrthoDB" id="515313at2759"/>
<reference evidence="6" key="5">
    <citation type="submission" date="2025-04" db="UniProtKB">
        <authorList>
            <consortium name="RefSeq"/>
        </authorList>
    </citation>
    <scope>IDENTIFICATION</scope>
</reference>
<evidence type="ECO:0000313" key="4">
    <source>
        <dbReference type="EMBL" id="AAH67688.1"/>
    </source>
</evidence>
<dbReference type="Pfam" id="PF13879">
    <property type="entry name" value="Hmw_CFAP97"/>
    <property type="match status" value="1"/>
</dbReference>
<feature type="compositionally biased region" description="Low complexity" evidence="3">
    <location>
        <begin position="327"/>
        <end position="348"/>
    </location>
</feature>
<gene>
    <name evidence="6 7" type="primary">cfap97</name>
    <name evidence="6" type="synonym">fj68c08</name>
    <name evidence="6" type="synonym">wu:fj68c08</name>
    <name evidence="4 6" type="ORF">zgc:85910</name>
</gene>
<dbReference type="Proteomes" id="UP000000437">
    <property type="component" value="Chromosome 1"/>
</dbReference>
<keyword evidence="6" id="KW-0282">Flagellum</keyword>
<feature type="compositionally biased region" description="Basic residues" evidence="3">
    <location>
        <begin position="153"/>
        <end position="171"/>
    </location>
</feature>
<keyword evidence="6" id="KW-0969">Cilium</keyword>
<feature type="compositionally biased region" description="Basic residues" evidence="3">
    <location>
        <begin position="192"/>
        <end position="203"/>
    </location>
</feature>
<evidence type="ECO:0000313" key="7">
    <source>
        <dbReference type="ZFIN" id="ZDB-GENE-030131-9405"/>
    </source>
</evidence>
<evidence type="ECO:0000313" key="6">
    <source>
        <dbReference type="RefSeq" id="NP_997943.1"/>
    </source>
</evidence>
<feature type="compositionally biased region" description="Polar residues" evidence="3">
    <location>
        <begin position="224"/>
        <end position="251"/>
    </location>
</feature>
<evidence type="ECO:0000256" key="1">
    <source>
        <dbReference type="ARBA" id="ARBA00008315"/>
    </source>
</evidence>
<feature type="region of interest" description="Disordered" evidence="3">
    <location>
        <begin position="325"/>
        <end position="352"/>
    </location>
</feature>
<feature type="compositionally biased region" description="Basic and acidic residues" evidence="3">
    <location>
        <begin position="61"/>
        <end position="77"/>
    </location>
</feature>
<name>Q6NW81_DANRE</name>
<dbReference type="EMBL" id="BC067688">
    <property type="protein sequence ID" value="AAH67688.1"/>
    <property type="molecule type" value="mRNA"/>
</dbReference>
<dbReference type="PANTHER" id="PTHR23035:SF1">
    <property type="entry name" value="CILIA- AND FLAGELLA-ASSOCIATED PROTEIN 97"/>
    <property type="match status" value="1"/>
</dbReference>
<feature type="compositionally biased region" description="Polar residues" evidence="3">
    <location>
        <begin position="78"/>
        <end position="90"/>
    </location>
</feature>
<dbReference type="InterPro" id="IPR038791">
    <property type="entry name" value="Cfap97/Hemingway"/>
</dbReference>
<evidence type="ECO:0000313" key="5">
    <source>
        <dbReference type="Proteomes" id="UP000000437"/>
    </source>
</evidence>
<sequence length="449" mass="50602">MYSPKELEGEVDHSFFDSDCELNEHKSSKDGQLSKQKASERHDERTGKETHVSMNQIGDGVHNRRNSEDKTRFEDASNHQASRRQSQDTSAKSRSDEGSSVRSYSSDEDREPEADFKQRKTNGNVNSDEDDDGYHHSDEESEEDARSSATRSAKQKGMPKKTAGKIHRQSRSHSTSSSDSESSHSSEERSTFRSRKSPVKHQRTSSADQKERQKETAESEDTVTDVTPLSTPNISPSQSIDVTADVQQQPGFTEEKLADDVSDGQASISSEGENGPEFLKVDKHFDRVLMVSSPASVGGSRKNYSFTNEKVREIDRENQRLLHELSRASSRSHSARSPCSKMSSRRSSAPTVRLYHSALNRQREQERIQKENLAFLKRLESVKPTPGITRDEQLADYQRQCRYMGTHNTDIPQVNPKTSGRTSRPGSSPHKTRPETAKLHRVKPRPAWS</sequence>